<evidence type="ECO:0000256" key="2">
    <source>
        <dbReference type="ARBA" id="ARBA00023015"/>
    </source>
</evidence>
<evidence type="ECO:0000313" key="8">
    <source>
        <dbReference type="Proteomes" id="UP000002402"/>
    </source>
</evidence>
<dbReference type="GO" id="GO:0006352">
    <property type="term" value="P:DNA-templated transcription initiation"/>
    <property type="evidence" value="ECO:0007669"/>
    <property type="project" value="InterPro"/>
</dbReference>
<dbReference type="KEGG" id="mxa:MXAN_7289"/>
<dbReference type="Pfam" id="PF04542">
    <property type="entry name" value="Sigma70_r2"/>
    <property type="match status" value="1"/>
</dbReference>
<dbReference type="STRING" id="246197.MXAN_7289"/>
<dbReference type="SUPFAM" id="SSF88659">
    <property type="entry name" value="Sigma3 and sigma4 domains of RNA polymerase sigma factors"/>
    <property type="match status" value="1"/>
</dbReference>
<dbReference type="InterPro" id="IPR036388">
    <property type="entry name" value="WH-like_DNA-bd_sf"/>
</dbReference>
<dbReference type="Gene3D" id="1.10.10.10">
    <property type="entry name" value="Winged helix-like DNA-binding domain superfamily/Winged helix DNA-binding domain"/>
    <property type="match status" value="1"/>
</dbReference>
<dbReference type="EMBL" id="CP000113">
    <property type="protein sequence ID" value="ABF86860.1"/>
    <property type="molecule type" value="Genomic_DNA"/>
</dbReference>
<dbReference type="InterPro" id="IPR007627">
    <property type="entry name" value="RNA_pol_sigma70_r2"/>
</dbReference>
<keyword evidence="2" id="KW-0805">Transcription regulation</keyword>
<dbReference type="InterPro" id="IPR014284">
    <property type="entry name" value="RNA_pol_sigma-70_dom"/>
</dbReference>
<evidence type="ECO:0000259" key="5">
    <source>
        <dbReference type="Pfam" id="PF04542"/>
    </source>
</evidence>
<evidence type="ECO:0000313" key="7">
    <source>
        <dbReference type="EMBL" id="ABF86860.1"/>
    </source>
</evidence>
<dbReference type="InterPro" id="IPR013325">
    <property type="entry name" value="RNA_pol_sigma_r2"/>
</dbReference>
<dbReference type="PANTHER" id="PTHR43133:SF46">
    <property type="entry name" value="RNA POLYMERASE SIGMA-70 FACTOR ECF SUBFAMILY"/>
    <property type="match status" value="1"/>
</dbReference>
<dbReference type="GO" id="GO:0003677">
    <property type="term" value="F:DNA binding"/>
    <property type="evidence" value="ECO:0007669"/>
    <property type="project" value="InterPro"/>
</dbReference>
<keyword evidence="8" id="KW-1185">Reference proteome</keyword>
<comment type="similarity">
    <text evidence="1">Belongs to the sigma-70 factor family. ECF subfamily.</text>
</comment>
<organism evidence="7 8">
    <name type="scientific">Myxococcus xanthus (strain DK1622)</name>
    <dbReference type="NCBI Taxonomy" id="246197"/>
    <lineage>
        <taxon>Bacteria</taxon>
        <taxon>Pseudomonadati</taxon>
        <taxon>Myxococcota</taxon>
        <taxon>Myxococcia</taxon>
        <taxon>Myxococcales</taxon>
        <taxon>Cystobacterineae</taxon>
        <taxon>Myxococcaceae</taxon>
        <taxon>Myxococcus</taxon>
    </lineage>
</organism>
<dbReference type="InterPro" id="IPR039425">
    <property type="entry name" value="RNA_pol_sigma-70-like"/>
</dbReference>
<dbReference type="Gene3D" id="1.10.1740.10">
    <property type="match status" value="1"/>
</dbReference>
<dbReference type="InterPro" id="IPR013249">
    <property type="entry name" value="RNA_pol_sigma70_r4_t2"/>
</dbReference>
<dbReference type="InterPro" id="IPR013324">
    <property type="entry name" value="RNA_pol_sigma_r3/r4-like"/>
</dbReference>
<dbReference type="NCBIfam" id="TIGR02937">
    <property type="entry name" value="sigma70-ECF"/>
    <property type="match status" value="1"/>
</dbReference>
<protein>
    <submittedName>
        <fullName evidence="7">RNA polymerase sigma-70 factor, ECF subfamily</fullName>
    </submittedName>
</protein>
<accession>Q1CW21</accession>
<dbReference type="SUPFAM" id="SSF88946">
    <property type="entry name" value="Sigma2 domain of RNA polymerase sigma factors"/>
    <property type="match status" value="1"/>
</dbReference>
<keyword evidence="4" id="KW-0804">Transcription</keyword>
<feature type="domain" description="RNA polymerase sigma factor 70 region 4 type 2" evidence="6">
    <location>
        <begin position="123"/>
        <end position="169"/>
    </location>
</feature>
<dbReference type="eggNOG" id="COG1595">
    <property type="taxonomic scope" value="Bacteria"/>
</dbReference>
<sequence>MTSAGETVASNFDEWHERYYGRLMPTAEKLCRGAVGIDPKDLVQETLLRFIEHYEAAPSEPKDGPAEGWLIKVMTHHFYDLIRGAMGRKKAEGDPTITRWTLAQQGASGATYERITEERFDWAIGKLPQQQRLTFLLRSQGLRNQEIALKLGVSPGTVAKRLFDARQRLSELLKPYVDEGTH</sequence>
<dbReference type="OrthoDB" id="5508725at2"/>
<dbReference type="Pfam" id="PF08281">
    <property type="entry name" value="Sigma70_r4_2"/>
    <property type="match status" value="1"/>
</dbReference>
<dbReference type="AlphaFoldDB" id="Q1CW21"/>
<feature type="domain" description="RNA polymerase sigma-70 region 2" evidence="5">
    <location>
        <begin position="17"/>
        <end position="84"/>
    </location>
</feature>
<gene>
    <name evidence="7" type="ordered locus">MXAN_7289</name>
</gene>
<proteinExistence type="inferred from homology"/>
<dbReference type="PANTHER" id="PTHR43133">
    <property type="entry name" value="RNA POLYMERASE ECF-TYPE SIGMA FACTO"/>
    <property type="match status" value="1"/>
</dbReference>
<evidence type="ECO:0000256" key="3">
    <source>
        <dbReference type="ARBA" id="ARBA00023082"/>
    </source>
</evidence>
<keyword evidence="3" id="KW-0731">Sigma factor</keyword>
<reference evidence="7 8" key="1">
    <citation type="journal article" date="2006" name="Proc. Natl. Acad. Sci. U.S.A.">
        <title>Evolution of sensory complexity recorded in a myxobacterial genome.</title>
        <authorList>
            <person name="Goldman B.S."/>
            <person name="Nierman W.C."/>
            <person name="Kaiser D."/>
            <person name="Slater S.C."/>
            <person name="Durkin A.S."/>
            <person name="Eisen J.A."/>
            <person name="Ronning C.M."/>
            <person name="Barbazuk W.B."/>
            <person name="Blanchard M."/>
            <person name="Field C."/>
            <person name="Halling C."/>
            <person name="Hinkle G."/>
            <person name="Iartchuk O."/>
            <person name="Kim H.S."/>
            <person name="Mackenzie C."/>
            <person name="Madupu R."/>
            <person name="Miller N."/>
            <person name="Shvartsbeyn A."/>
            <person name="Sullivan S.A."/>
            <person name="Vaudin M."/>
            <person name="Wiegand R."/>
            <person name="Kaplan H.B."/>
        </authorList>
    </citation>
    <scope>NUCLEOTIDE SEQUENCE [LARGE SCALE GENOMIC DNA]</scope>
    <source>
        <strain evidence="8">DK1622</strain>
    </source>
</reference>
<dbReference type="Proteomes" id="UP000002402">
    <property type="component" value="Chromosome"/>
</dbReference>
<name>Q1CW21_MYXXD</name>
<dbReference type="HOGENOM" id="CLU_047691_1_4_7"/>
<evidence type="ECO:0000256" key="1">
    <source>
        <dbReference type="ARBA" id="ARBA00010641"/>
    </source>
</evidence>
<dbReference type="EnsemblBacteria" id="ABF86860">
    <property type="protein sequence ID" value="ABF86860"/>
    <property type="gene ID" value="MXAN_7289"/>
</dbReference>
<dbReference type="GO" id="GO:0016987">
    <property type="term" value="F:sigma factor activity"/>
    <property type="evidence" value="ECO:0007669"/>
    <property type="project" value="UniProtKB-KW"/>
</dbReference>
<evidence type="ECO:0000259" key="6">
    <source>
        <dbReference type="Pfam" id="PF08281"/>
    </source>
</evidence>
<evidence type="ECO:0000256" key="4">
    <source>
        <dbReference type="ARBA" id="ARBA00023163"/>
    </source>
</evidence>